<feature type="transmembrane region" description="Helical" evidence="6">
    <location>
        <begin position="220"/>
        <end position="241"/>
    </location>
</feature>
<dbReference type="OrthoDB" id="440755at2759"/>
<evidence type="ECO:0000256" key="3">
    <source>
        <dbReference type="ARBA" id="ARBA00022692"/>
    </source>
</evidence>
<feature type="transmembrane region" description="Helical" evidence="6">
    <location>
        <begin position="180"/>
        <end position="199"/>
    </location>
</feature>
<dbReference type="EMBL" id="MCFC01000001">
    <property type="protein sequence ID" value="ORY35837.1"/>
    <property type="molecule type" value="Genomic_DNA"/>
</dbReference>
<evidence type="ECO:0000259" key="7">
    <source>
        <dbReference type="PROSITE" id="PS50850"/>
    </source>
</evidence>
<comment type="subcellular location">
    <subcellularLocation>
        <location evidence="1">Membrane</location>
        <topology evidence="1">Multi-pass membrane protein</topology>
    </subcellularLocation>
</comment>
<keyword evidence="4 6" id="KW-1133">Transmembrane helix</keyword>
<feature type="transmembrane region" description="Helical" evidence="6">
    <location>
        <begin position="152"/>
        <end position="174"/>
    </location>
</feature>
<dbReference type="InterPro" id="IPR020846">
    <property type="entry name" value="MFS_dom"/>
</dbReference>
<dbReference type="Pfam" id="PF07690">
    <property type="entry name" value="MFS_1"/>
    <property type="match status" value="1"/>
</dbReference>
<sequence>MLTRMGTVLFAGRLADLYAPNRVYTIGFIGIAVFYLIISFMNDEYAFFVLRAISALLAVLTIPSSINMIIQMYPEPTEQGQKLALFGMAGALANTLALVLAGVFLLASWRWYFRFITILVGPFAALAWWLMPKVDAVAEELSGSEKWKRMDLGGVSMLTAALILFILGFTQAPIKGWGSAIFIAPMVISVVLLAVFLVFEQKMPRGYTLLPHDIWQFPNIFPLILQASAVFMWFACAQLRIATYFQSALGNSAILSAVKLLPMGITALIVGMSTQAIPKLITRPRYVQPVASALCFCGSMLFAYSGGGHGNDYWKYMFTGQVIGTAGGMIVFIGMNTSIIQAFPLEFAGVGGSFANIIFQVGGVFGISIQAGLLSTGDGTINDWVASRNSYFFTGAYILFTGIVFVLWYRQEKMPVLTGPVAAA</sequence>
<comment type="caution">
    <text evidence="8">The sequence shown here is derived from an EMBL/GenBank/DDBJ whole genome shotgun (WGS) entry which is preliminary data.</text>
</comment>
<evidence type="ECO:0000256" key="6">
    <source>
        <dbReference type="SAM" id="Phobius"/>
    </source>
</evidence>
<dbReference type="InterPro" id="IPR036259">
    <property type="entry name" value="MFS_trans_sf"/>
</dbReference>
<name>A0A1Y2BML3_9TREE</name>
<dbReference type="PANTHER" id="PTHR42718">
    <property type="entry name" value="MAJOR FACILITATOR SUPERFAMILY MULTIDRUG TRANSPORTER MFSC"/>
    <property type="match status" value="1"/>
</dbReference>
<evidence type="ECO:0000313" key="9">
    <source>
        <dbReference type="Proteomes" id="UP000193986"/>
    </source>
</evidence>
<feature type="transmembrane region" description="Helical" evidence="6">
    <location>
        <begin position="286"/>
        <end position="304"/>
    </location>
</feature>
<dbReference type="SUPFAM" id="SSF103473">
    <property type="entry name" value="MFS general substrate transporter"/>
    <property type="match status" value="1"/>
</dbReference>
<feature type="transmembrane region" description="Helical" evidence="6">
    <location>
        <begin position="21"/>
        <end position="39"/>
    </location>
</feature>
<dbReference type="GO" id="GO:0016020">
    <property type="term" value="C:membrane"/>
    <property type="evidence" value="ECO:0007669"/>
    <property type="project" value="UniProtKB-SubCell"/>
</dbReference>
<evidence type="ECO:0000256" key="1">
    <source>
        <dbReference type="ARBA" id="ARBA00004141"/>
    </source>
</evidence>
<keyword evidence="9" id="KW-1185">Reference proteome</keyword>
<feature type="transmembrane region" description="Helical" evidence="6">
    <location>
        <begin position="253"/>
        <end position="274"/>
    </location>
</feature>
<feature type="transmembrane region" description="Helical" evidence="6">
    <location>
        <begin position="111"/>
        <end position="131"/>
    </location>
</feature>
<accession>A0A1Y2BML3</accession>
<dbReference type="PANTHER" id="PTHR42718:SF9">
    <property type="entry name" value="MAJOR FACILITATOR SUPERFAMILY MULTIDRUG TRANSPORTER MFSC"/>
    <property type="match status" value="1"/>
</dbReference>
<feature type="transmembrane region" description="Helical" evidence="6">
    <location>
        <begin position="347"/>
        <end position="371"/>
    </location>
</feature>
<evidence type="ECO:0000256" key="4">
    <source>
        <dbReference type="ARBA" id="ARBA00022989"/>
    </source>
</evidence>
<keyword evidence="2" id="KW-0813">Transport</keyword>
<proteinExistence type="predicted"/>
<protein>
    <submittedName>
        <fullName evidence="8">Major facilitator superfamily domain-containing protein</fullName>
    </submittedName>
</protein>
<gene>
    <name evidence="8" type="ORF">BCR39DRAFT_512460</name>
</gene>
<dbReference type="GO" id="GO:0022857">
    <property type="term" value="F:transmembrane transporter activity"/>
    <property type="evidence" value="ECO:0007669"/>
    <property type="project" value="InterPro"/>
</dbReference>
<evidence type="ECO:0000256" key="2">
    <source>
        <dbReference type="ARBA" id="ARBA00022448"/>
    </source>
</evidence>
<dbReference type="Gene3D" id="1.20.1250.20">
    <property type="entry name" value="MFS general substrate transporter like domains"/>
    <property type="match status" value="1"/>
</dbReference>
<feature type="transmembrane region" description="Helical" evidence="6">
    <location>
        <begin position="391"/>
        <end position="409"/>
    </location>
</feature>
<dbReference type="InterPro" id="IPR011701">
    <property type="entry name" value="MFS"/>
</dbReference>
<dbReference type="PROSITE" id="PS50850">
    <property type="entry name" value="MFS"/>
    <property type="match status" value="1"/>
</dbReference>
<keyword evidence="5 6" id="KW-0472">Membrane</keyword>
<organism evidence="8 9">
    <name type="scientific">Naematelia encephala</name>
    <dbReference type="NCBI Taxonomy" id="71784"/>
    <lineage>
        <taxon>Eukaryota</taxon>
        <taxon>Fungi</taxon>
        <taxon>Dikarya</taxon>
        <taxon>Basidiomycota</taxon>
        <taxon>Agaricomycotina</taxon>
        <taxon>Tremellomycetes</taxon>
        <taxon>Tremellales</taxon>
        <taxon>Naemateliaceae</taxon>
        <taxon>Naematelia</taxon>
    </lineage>
</organism>
<dbReference type="AlphaFoldDB" id="A0A1Y2BML3"/>
<keyword evidence="3 6" id="KW-0812">Transmembrane</keyword>
<feature type="transmembrane region" description="Helical" evidence="6">
    <location>
        <begin position="83"/>
        <end position="105"/>
    </location>
</feature>
<dbReference type="InParanoid" id="A0A1Y2BML3"/>
<dbReference type="Proteomes" id="UP000193986">
    <property type="component" value="Unassembled WGS sequence"/>
</dbReference>
<reference evidence="8 9" key="1">
    <citation type="submission" date="2016-07" db="EMBL/GenBank/DDBJ databases">
        <title>Pervasive Adenine N6-methylation of Active Genes in Fungi.</title>
        <authorList>
            <consortium name="DOE Joint Genome Institute"/>
            <person name="Mondo S.J."/>
            <person name="Dannebaum R.O."/>
            <person name="Kuo R.C."/>
            <person name="Labutti K."/>
            <person name="Haridas S."/>
            <person name="Kuo A."/>
            <person name="Salamov A."/>
            <person name="Ahrendt S.R."/>
            <person name="Lipzen A."/>
            <person name="Sullivan W."/>
            <person name="Andreopoulos W.B."/>
            <person name="Clum A."/>
            <person name="Lindquist E."/>
            <person name="Daum C."/>
            <person name="Ramamoorthy G.K."/>
            <person name="Gryganskyi A."/>
            <person name="Culley D."/>
            <person name="Magnuson J.K."/>
            <person name="James T.Y."/>
            <person name="O'Malley M.A."/>
            <person name="Stajich J.E."/>
            <person name="Spatafora J.W."/>
            <person name="Visel A."/>
            <person name="Grigoriev I.V."/>
        </authorList>
    </citation>
    <scope>NUCLEOTIDE SEQUENCE [LARGE SCALE GENOMIC DNA]</scope>
    <source>
        <strain evidence="8 9">68-887.2</strain>
    </source>
</reference>
<evidence type="ECO:0000256" key="5">
    <source>
        <dbReference type="ARBA" id="ARBA00023136"/>
    </source>
</evidence>
<feature type="transmembrane region" description="Helical" evidence="6">
    <location>
        <begin position="45"/>
        <end position="62"/>
    </location>
</feature>
<feature type="domain" description="Major facilitator superfamily (MFS) profile" evidence="7">
    <location>
        <begin position="1"/>
        <end position="414"/>
    </location>
</feature>
<evidence type="ECO:0000313" key="8">
    <source>
        <dbReference type="EMBL" id="ORY35837.1"/>
    </source>
</evidence>
<feature type="transmembrane region" description="Helical" evidence="6">
    <location>
        <begin position="316"/>
        <end position="335"/>
    </location>
</feature>